<evidence type="ECO:0000313" key="3">
    <source>
        <dbReference type="Proteomes" id="UP000618931"/>
    </source>
</evidence>
<comment type="caution">
    <text evidence="2">The sequence shown here is derived from an EMBL/GenBank/DDBJ whole genome shotgun (WGS) entry which is preliminary data.</text>
</comment>
<dbReference type="Proteomes" id="UP000618931">
    <property type="component" value="Unassembled WGS sequence"/>
</dbReference>
<gene>
    <name evidence="2" type="ORF">I2H31_16905</name>
</gene>
<accession>A0ABS0I7P5</accession>
<evidence type="ECO:0000256" key="1">
    <source>
        <dbReference type="SAM" id="SignalP"/>
    </source>
</evidence>
<name>A0ABS0I7P5_9BACT</name>
<evidence type="ECO:0000313" key="2">
    <source>
        <dbReference type="EMBL" id="MBF9222786.1"/>
    </source>
</evidence>
<sequence>MNHRLFRLLALAALLAGPAALLAQTMPAGGVGIGTTAPDASAALDIVSSDKGLLLPRVAAAAAIASPAPGLLVYQTGSPAGFYYNAGTAAAPGWQQLATAAGTALDAGNGLTKTGSTLELGGPLRQPTTLDLAGRSLTLASPISQQISQLASSTTGSTSNAMGVGQSFTLPAGATLTQVEVYAETGGSGTLTIYEGAPGGPVLGTPQAVVFNPGFAPTSIVLDVPVTVGAAGTYSFSTDKRGPFALQSANPYAGGLAYGGAFPFFSTNFDMKFVVYYTAPAAPVLHANGAGRVGIGTAAPTAALDVAGSARLRGLGAGLVQSDGDGNLSTTAALTGADFIQNQTAATQTGGFRLSGDGRLGGSLGLGTATATPRGRLDVASGDSYLVANPNNGTAGQSVYLPGHLFLAPYSGTSGTAFVQARVPNPGTSTNIGLTLRTTSAGTLTDALSLAPSGNVRTAADLDVAGSAGLGYRLVQSDYTVAGNAFHTQAIACPAGMRVMGGGGGNQDFTSTQPGIVVSYNGPDPANPTTGWALRVQNTSNNDRAIRVYCNCARIR</sequence>
<feature type="chain" id="PRO_5046501784" evidence="1">
    <location>
        <begin position="24"/>
        <end position="556"/>
    </location>
</feature>
<organism evidence="2 3">
    <name type="scientific">Hymenobacter ruricola</name>
    <dbReference type="NCBI Taxonomy" id="2791023"/>
    <lineage>
        <taxon>Bacteria</taxon>
        <taxon>Pseudomonadati</taxon>
        <taxon>Bacteroidota</taxon>
        <taxon>Cytophagia</taxon>
        <taxon>Cytophagales</taxon>
        <taxon>Hymenobacteraceae</taxon>
        <taxon>Hymenobacter</taxon>
    </lineage>
</organism>
<dbReference type="RefSeq" id="WP_196294229.1">
    <property type="nucleotide sequence ID" value="NZ_JADQDM010000009.1"/>
</dbReference>
<protein>
    <submittedName>
        <fullName evidence="2">Uncharacterized protein</fullName>
    </submittedName>
</protein>
<feature type="signal peptide" evidence="1">
    <location>
        <begin position="1"/>
        <end position="23"/>
    </location>
</feature>
<keyword evidence="1" id="KW-0732">Signal</keyword>
<reference evidence="2 3" key="1">
    <citation type="submission" date="2020-11" db="EMBL/GenBank/DDBJ databases">
        <authorList>
            <person name="Kim M.K."/>
        </authorList>
    </citation>
    <scope>NUCLEOTIDE SEQUENCE [LARGE SCALE GENOMIC DNA]</scope>
    <source>
        <strain evidence="2 3">BT662</strain>
    </source>
</reference>
<proteinExistence type="predicted"/>
<dbReference type="EMBL" id="JADQDM010000009">
    <property type="protein sequence ID" value="MBF9222786.1"/>
    <property type="molecule type" value="Genomic_DNA"/>
</dbReference>
<keyword evidence="3" id="KW-1185">Reference proteome</keyword>